<sequence>MLAVCVDLGLSDRPTARPRLPHSRVRRKSYKQRSAMPAERLGEFFMVLRTGEPAT</sequence>
<accession>A0A0H3HWV2</accession>
<feature type="region of interest" description="Disordered" evidence="1">
    <location>
        <begin position="13"/>
        <end position="33"/>
    </location>
</feature>
<dbReference type="AlphaFoldDB" id="A0A0H3HWV2"/>
<dbReference type="KEGG" id="bpz:BP1026B_II0426"/>
<evidence type="ECO:0000313" key="3">
    <source>
        <dbReference type="Proteomes" id="UP000010087"/>
    </source>
</evidence>
<reference evidence="2 3" key="1">
    <citation type="journal article" date="2012" name="PLoS ONE">
        <title>Evolution of Burkholderia pseudomallei in recurrent melioidosis.</title>
        <authorList>
            <person name="Hayden H.S."/>
            <person name="Lim R."/>
            <person name="Brittnacher M.J."/>
            <person name="Sims E.H."/>
            <person name="Ramage E.R."/>
            <person name="Fong C."/>
            <person name="Wu Z."/>
            <person name="Crist E."/>
            <person name="Chang J."/>
            <person name="Zhou Y."/>
            <person name="Radey M."/>
            <person name="Rohmer L."/>
            <person name="Haugen E."/>
            <person name="Gillett W."/>
            <person name="Wuthiekanun V."/>
            <person name="Peacock S.J."/>
            <person name="Kaul R."/>
            <person name="Miller S.I."/>
            <person name="Manoil C."/>
            <person name="Jacobs M.A."/>
        </authorList>
    </citation>
    <scope>NUCLEOTIDE SEQUENCE [LARGE SCALE GENOMIC DNA]</scope>
    <source>
        <strain evidence="2 3">1026b</strain>
    </source>
</reference>
<dbReference type="EMBL" id="CP002834">
    <property type="protein sequence ID" value="AFI68698.1"/>
    <property type="molecule type" value="Genomic_DNA"/>
</dbReference>
<name>A0A0H3HWV2_BURP2</name>
<proteinExistence type="predicted"/>
<protein>
    <submittedName>
        <fullName evidence="2">Uncharacterized protein</fullName>
    </submittedName>
</protein>
<dbReference type="Proteomes" id="UP000010087">
    <property type="component" value="Chromosome 2"/>
</dbReference>
<evidence type="ECO:0000313" key="2">
    <source>
        <dbReference type="EMBL" id="AFI68698.1"/>
    </source>
</evidence>
<organism evidence="2 3">
    <name type="scientific">Burkholderia pseudomallei (strain 1026b)</name>
    <dbReference type="NCBI Taxonomy" id="884204"/>
    <lineage>
        <taxon>Bacteria</taxon>
        <taxon>Pseudomonadati</taxon>
        <taxon>Pseudomonadota</taxon>
        <taxon>Betaproteobacteria</taxon>
        <taxon>Burkholderiales</taxon>
        <taxon>Burkholderiaceae</taxon>
        <taxon>Burkholderia</taxon>
        <taxon>pseudomallei group</taxon>
    </lineage>
</organism>
<feature type="compositionally biased region" description="Basic residues" evidence="1">
    <location>
        <begin position="19"/>
        <end position="31"/>
    </location>
</feature>
<evidence type="ECO:0000256" key="1">
    <source>
        <dbReference type="SAM" id="MobiDB-lite"/>
    </source>
</evidence>
<gene>
    <name evidence="2" type="ordered locus">BP1026B_II0426</name>
</gene>